<keyword evidence="2" id="KW-1133">Transmembrane helix</keyword>
<dbReference type="Proteomes" id="UP000694844">
    <property type="component" value="Chromosome 2"/>
</dbReference>
<feature type="region of interest" description="Disordered" evidence="1">
    <location>
        <begin position="429"/>
        <end position="476"/>
    </location>
</feature>
<name>A0A8B8CTL1_CRAVI</name>
<feature type="transmembrane region" description="Helical" evidence="2">
    <location>
        <begin position="353"/>
        <end position="374"/>
    </location>
</feature>
<keyword evidence="5" id="KW-1185">Reference proteome</keyword>
<dbReference type="AlphaFoldDB" id="A0A8B8CTL1"/>
<reference evidence="6" key="1">
    <citation type="submission" date="2025-08" db="UniProtKB">
        <authorList>
            <consortium name="RefSeq"/>
        </authorList>
    </citation>
    <scope>IDENTIFICATION</scope>
    <source>
        <tissue evidence="6">Whole sample</tissue>
    </source>
</reference>
<feature type="compositionally biased region" description="Polar residues" evidence="1">
    <location>
        <begin position="429"/>
        <end position="472"/>
    </location>
</feature>
<keyword evidence="2" id="KW-0472">Membrane</keyword>
<gene>
    <name evidence="6" type="primary">LOC111121528</name>
</gene>
<dbReference type="KEGG" id="cvn:111121528"/>
<evidence type="ECO:0000313" key="6">
    <source>
        <dbReference type="RefSeq" id="XP_022318549.1"/>
    </source>
</evidence>
<feature type="chain" id="PRO_5034716136" evidence="3">
    <location>
        <begin position="17"/>
        <end position="606"/>
    </location>
</feature>
<dbReference type="PROSITE" id="PS51212">
    <property type="entry name" value="WSC"/>
    <property type="match status" value="1"/>
</dbReference>
<evidence type="ECO:0000256" key="1">
    <source>
        <dbReference type="SAM" id="MobiDB-lite"/>
    </source>
</evidence>
<accession>A0A8B8CTL1</accession>
<keyword evidence="3" id="KW-0732">Signal</keyword>
<protein>
    <submittedName>
        <fullName evidence="6">Uncharacterized protein LOC111121528</fullName>
    </submittedName>
</protein>
<dbReference type="InterPro" id="IPR002889">
    <property type="entry name" value="WSC_carb-bd"/>
</dbReference>
<evidence type="ECO:0000313" key="5">
    <source>
        <dbReference type="Proteomes" id="UP000694844"/>
    </source>
</evidence>
<feature type="domain" description="WSC" evidence="4">
    <location>
        <begin position="66"/>
        <end position="164"/>
    </location>
</feature>
<keyword evidence="2" id="KW-0812">Transmembrane</keyword>
<dbReference type="GeneID" id="111121528"/>
<dbReference type="RefSeq" id="XP_022318549.1">
    <property type="nucleotide sequence ID" value="XM_022462841.1"/>
</dbReference>
<evidence type="ECO:0000259" key="4">
    <source>
        <dbReference type="PROSITE" id="PS51212"/>
    </source>
</evidence>
<proteinExistence type="predicted"/>
<evidence type="ECO:0000256" key="2">
    <source>
        <dbReference type="SAM" id="Phobius"/>
    </source>
</evidence>
<organism evidence="5 6">
    <name type="scientific">Crassostrea virginica</name>
    <name type="common">Eastern oyster</name>
    <dbReference type="NCBI Taxonomy" id="6565"/>
    <lineage>
        <taxon>Eukaryota</taxon>
        <taxon>Metazoa</taxon>
        <taxon>Spiralia</taxon>
        <taxon>Lophotrochozoa</taxon>
        <taxon>Mollusca</taxon>
        <taxon>Bivalvia</taxon>
        <taxon>Autobranchia</taxon>
        <taxon>Pteriomorphia</taxon>
        <taxon>Ostreida</taxon>
        <taxon>Ostreoidea</taxon>
        <taxon>Ostreidae</taxon>
        <taxon>Crassostrea</taxon>
    </lineage>
</organism>
<evidence type="ECO:0000256" key="3">
    <source>
        <dbReference type="SAM" id="SignalP"/>
    </source>
</evidence>
<sequence length="606" mass="67297">MYFYILVTVFPYIALGQWSVSNEKLNWTQAMEFCVGVNSTPVLSVPASRNFSQEYWTIKQERVSPWIHIIGCFDENQISPLKRVTLTDRSVGMCQLICFQDTLDFGFYGLFFGLQNSNCVCLGNRFSGKVPLDSRACNISCSRSKTAVLNNCGGEGTYSVYKTGDLNFIDEDPYVTTCMAIDCSSKSGVFRPYSCYNFTVDKVCQCSRPGFNGTSANFLNWIQCSNHCAEFGLYLSGIYFDPDSTCTALGSTSGLTWIGMAKTVFLTTSLGYSYTLVWRCLSCKNGTCSFGFCSEKKFAICEKRNNYATSSTTTTTTTATLGKTTQTTEPMHHTSPFPIQSQENKQDILRDTLLAVGGCLIIVLVITAIVIIYLRKRYRKTTKDRRSTKGPTEDLPKQLVSGDFIDLQSVTKSESGDHVYYNSRRQACQLDTGTQSNPTKSKGQYKSLENSQEGQTYDRLWQTSPSSSTADDTYSHAADQNMASSEDTYNHGVVRGIADQNTAFNDDDTYNHMNSDHHTNSNEEDPYNHMLMGGPGITGQTISSVEEDTYSHIPDSGPDHVLSQVSDDTYIHTLSEANNGSGDGHANPIAHIADDTYNHAFMKQQH</sequence>
<feature type="signal peptide" evidence="3">
    <location>
        <begin position="1"/>
        <end position="16"/>
    </location>
</feature>
<dbReference type="OrthoDB" id="6207875at2759"/>